<organism evidence="1 2">
    <name type="scientific">Fulvitalea axinellae</name>
    <dbReference type="NCBI Taxonomy" id="1182444"/>
    <lineage>
        <taxon>Bacteria</taxon>
        <taxon>Pseudomonadati</taxon>
        <taxon>Bacteroidota</taxon>
        <taxon>Cytophagia</taxon>
        <taxon>Cytophagales</taxon>
        <taxon>Persicobacteraceae</taxon>
        <taxon>Fulvitalea</taxon>
    </lineage>
</organism>
<dbReference type="Proteomes" id="UP001348817">
    <property type="component" value="Chromosome"/>
</dbReference>
<accession>A0AAU9CKJ4</accession>
<dbReference type="RefSeq" id="WP_338393778.1">
    <property type="nucleotide sequence ID" value="NZ_AP025314.1"/>
</dbReference>
<name>A0AAU9CKJ4_9BACT</name>
<keyword evidence="2" id="KW-1185">Reference proteome</keyword>
<protein>
    <submittedName>
        <fullName evidence="1">Uncharacterized protein</fullName>
    </submittedName>
</protein>
<proteinExistence type="predicted"/>
<gene>
    <name evidence="1" type="ORF">FUAX_09550</name>
</gene>
<sequence>MEFDPTRDQIALTIPKFRLRHGADLGRNEVYIVSVAIDESGLANPQTALSFGVSTVIPNLKKWSWHHFGGDGFMFYGPKKPGSFVSYALYYMESDQTGRDVGAQLKTLIGNQEVKDAVSGIGSIAQMAGVAASKANLVTATLVNVAKVVAKLMADDQDDYLHLSHGTLFRDQIDGSEPYHAGEEFRNPPAYHIEDIISVRALIQEGGERGQAVVTTLEEVEVPAG</sequence>
<dbReference type="EMBL" id="AP025314">
    <property type="protein sequence ID" value="BDD08523.1"/>
    <property type="molecule type" value="Genomic_DNA"/>
</dbReference>
<evidence type="ECO:0000313" key="2">
    <source>
        <dbReference type="Proteomes" id="UP001348817"/>
    </source>
</evidence>
<evidence type="ECO:0000313" key="1">
    <source>
        <dbReference type="EMBL" id="BDD08523.1"/>
    </source>
</evidence>
<reference evidence="1 2" key="1">
    <citation type="submission" date="2021-12" db="EMBL/GenBank/DDBJ databases">
        <title>Genome sequencing of bacteria with rrn-lacking chromosome and rrn-plasmid.</title>
        <authorList>
            <person name="Anda M."/>
            <person name="Iwasaki W."/>
        </authorList>
    </citation>
    <scope>NUCLEOTIDE SEQUENCE [LARGE SCALE GENOMIC DNA]</scope>
    <source>
        <strain evidence="1 2">DSM 100852</strain>
    </source>
</reference>
<dbReference type="KEGG" id="fax:FUAX_09550"/>
<dbReference type="AlphaFoldDB" id="A0AAU9CKJ4"/>